<evidence type="ECO:0000313" key="2">
    <source>
        <dbReference type="Proteomes" id="UP000299102"/>
    </source>
</evidence>
<proteinExistence type="predicted"/>
<reference evidence="1 2" key="1">
    <citation type="journal article" date="2019" name="Commun. Biol.">
        <title>The bagworm genome reveals a unique fibroin gene that provides high tensile strength.</title>
        <authorList>
            <person name="Kono N."/>
            <person name="Nakamura H."/>
            <person name="Ohtoshi R."/>
            <person name="Tomita M."/>
            <person name="Numata K."/>
            <person name="Arakawa K."/>
        </authorList>
    </citation>
    <scope>NUCLEOTIDE SEQUENCE [LARGE SCALE GENOMIC DNA]</scope>
</reference>
<name>A0A4C1XTP5_EUMVA</name>
<evidence type="ECO:0000313" key="1">
    <source>
        <dbReference type="EMBL" id="GBP66372.1"/>
    </source>
</evidence>
<sequence length="233" mass="25665">MGPGRRHQIGEEVSSPRSTLGESVACYRSALSTFADASPVAECRASGDGGGGQCLPQINPMRSPIALQNVGQTSCWCCPTHDKHATRVSPARTERRPTTSPSLSETAVTVKDDVGVATDIDLRLTREFFKFGSPKWGHHHWTVWVVSPTRRRSDMRQHKSSVSHLRTCGSDALDNLGSRECDQFREYLRQLVMPSRSCPMPTGTNTGRPARVSAIEHARRASDQPAYGNYPQF</sequence>
<dbReference type="AlphaFoldDB" id="A0A4C1XTP5"/>
<gene>
    <name evidence="1" type="ORF">EVAR_88482_1</name>
</gene>
<protein>
    <submittedName>
        <fullName evidence="1">Uncharacterized protein</fullName>
    </submittedName>
</protein>
<dbReference type="EMBL" id="BGZK01000955">
    <property type="protein sequence ID" value="GBP66372.1"/>
    <property type="molecule type" value="Genomic_DNA"/>
</dbReference>
<organism evidence="1 2">
    <name type="scientific">Eumeta variegata</name>
    <name type="common">Bagworm moth</name>
    <name type="synonym">Eumeta japonica</name>
    <dbReference type="NCBI Taxonomy" id="151549"/>
    <lineage>
        <taxon>Eukaryota</taxon>
        <taxon>Metazoa</taxon>
        <taxon>Ecdysozoa</taxon>
        <taxon>Arthropoda</taxon>
        <taxon>Hexapoda</taxon>
        <taxon>Insecta</taxon>
        <taxon>Pterygota</taxon>
        <taxon>Neoptera</taxon>
        <taxon>Endopterygota</taxon>
        <taxon>Lepidoptera</taxon>
        <taxon>Glossata</taxon>
        <taxon>Ditrysia</taxon>
        <taxon>Tineoidea</taxon>
        <taxon>Psychidae</taxon>
        <taxon>Oiketicinae</taxon>
        <taxon>Eumeta</taxon>
    </lineage>
</organism>
<keyword evidence="2" id="KW-1185">Reference proteome</keyword>
<comment type="caution">
    <text evidence="1">The sequence shown here is derived from an EMBL/GenBank/DDBJ whole genome shotgun (WGS) entry which is preliminary data.</text>
</comment>
<accession>A0A4C1XTP5</accession>
<dbReference type="Proteomes" id="UP000299102">
    <property type="component" value="Unassembled WGS sequence"/>
</dbReference>